<dbReference type="PANTHER" id="PTHR22617">
    <property type="entry name" value="CHEMOTAXIS SENSOR HISTIDINE KINASE-RELATED"/>
    <property type="match status" value="1"/>
</dbReference>
<dbReference type="eggNOG" id="COG0835">
    <property type="taxonomic scope" value="Bacteria"/>
</dbReference>
<dbReference type="Gene3D" id="2.40.50.180">
    <property type="entry name" value="CheA-289, Domain 4"/>
    <property type="match status" value="1"/>
</dbReference>
<dbReference type="PROSITE" id="PS50851">
    <property type="entry name" value="CHEW"/>
    <property type="match status" value="1"/>
</dbReference>
<feature type="domain" description="CheW-like" evidence="1">
    <location>
        <begin position="25"/>
        <end position="169"/>
    </location>
</feature>
<dbReference type="Gene3D" id="2.30.30.40">
    <property type="entry name" value="SH3 Domains"/>
    <property type="match status" value="1"/>
</dbReference>
<dbReference type="Proteomes" id="UP000003835">
    <property type="component" value="Unassembled WGS sequence"/>
</dbReference>
<evidence type="ECO:0000313" key="2">
    <source>
        <dbReference type="EMBL" id="EDX70803.1"/>
    </source>
</evidence>
<dbReference type="HOGENOM" id="CLU_048995_5_0_3"/>
<sequence>MPDLPTLTSTLALLPKKPLHPKNQGDTYLKFQLGEKTSAVLSMSRAQEVIVLPPGRLTPMPNMPPYVLGLLNRRSRVLWVIDLGKMLGLPEVLTNVQQYSIIIIRNSSGALGLVVQTVEGVVRLTPDSIQSPHGQVSSSLVPYLRGCTLQEREILLVLDTEAIMGYAQR</sequence>
<gene>
    <name evidence="2" type="ORF">MC7420_1547</name>
</gene>
<dbReference type="AlphaFoldDB" id="B4W4U1"/>
<dbReference type="OrthoDB" id="456080at2"/>
<dbReference type="STRING" id="118168.MC7420_1547"/>
<dbReference type="Pfam" id="PF01584">
    <property type="entry name" value="CheW"/>
    <property type="match status" value="1"/>
</dbReference>
<dbReference type="InterPro" id="IPR002545">
    <property type="entry name" value="CheW-lke_dom"/>
</dbReference>
<evidence type="ECO:0000313" key="3">
    <source>
        <dbReference type="Proteomes" id="UP000003835"/>
    </source>
</evidence>
<dbReference type="PANTHER" id="PTHR22617:SF23">
    <property type="entry name" value="CHEMOTAXIS PROTEIN CHEW"/>
    <property type="match status" value="1"/>
</dbReference>
<dbReference type="GO" id="GO:0006935">
    <property type="term" value="P:chemotaxis"/>
    <property type="evidence" value="ECO:0007669"/>
    <property type="project" value="InterPro"/>
</dbReference>
<dbReference type="GO" id="GO:0005829">
    <property type="term" value="C:cytosol"/>
    <property type="evidence" value="ECO:0007669"/>
    <property type="project" value="TreeGrafter"/>
</dbReference>
<accession>B4W4U1</accession>
<dbReference type="EMBL" id="DS989881">
    <property type="protein sequence ID" value="EDX70803.1"/>
    <property type="molecule type" value="Genomic_DNA"/>
</dbReference>
<dbReference type="SUPFAM" id="SSF50341">
    <property type="entry name" value="CheW-like"/>
    <property type="match status" value="1"/>
</dbReference>
<dbReference type="InterPro" id="IPR036061">
    <property type="entry name" value="CheW-like_dom_sf"/>
</dbReference>
<dbReference type="SMART" id="SM00260">
    <property type="entry name" value="CheW"/>
    <property type="match status" value="1"/>
</dbReference>
<name>B4W4U1_9CYAN</name>
<proteinExistence type="predicted"/>
<evidence type="ECO:0000259" key="1">
    <source>
        <dbReference type="PROSITE" id="PS50851"/>
    </source>
</evidence>
<dbReference type="RefSeq" id="WP_006106369.1">
    <property type="nucleotide sequence ID" value="NZ_DS989881.1"/>
</dbReference>
<reference evidence="2 3" key="1">
    <citation type="submission" date="2008-07" db="EMBL/GenBank/DDBJ databases">
        <authorList>
            <person name="Tandeau de Marsac N."/>
            <person name="Ferriera S."/>
            <person name="Johnson J."/>
            <person name="Kravitz S."/>
            <person name="Beeson K."/>
            <person name="Sutton G."/>
            <person name="Rogers Y.-H."/>
            <person name="Friedman R."/>
            <person name="Frazier M."/>
            <person name="Venter J.C."/>
        </authorList>
    </citation>
    <scope>NUCLEOTIDE SEQUENCE [LARGE SCALE GENOMIC DNA]</scope>
    <source>
        <strain evidence="2 3">PCC 7420</strain>
    </source>
</reference>
<organism evidence="2 3">
    <name type="scientific">Coleofasciculus chthonoplastes PCC 7420</name>
    <dbReference type="NCBI Taxonomy" id="118168"/>
    <lineage>
        <taxon>Bacteria</taxon>
        <taxon>Bacillati</taxon>
        <taxon>Cyanobacteriota</taxon>
        <taxon>Cyanophyceae</taxon>
        <taxon>Coleofasciculales</taxon>
        <taxon>Coleofasciculaceae</taxon>
        <taxon>Coleofasciculus</taxon>
    </lineage>
</organism>
<protein>
    <recommendedName>
        <fullName evidence="1">CheW-like domain-containing protein</fullName>
    </recommendedName>
</protein>
<keyword evidence="3" id="KW-1185">Reference proteome</keyword>
<dbReference type="GO" id="GO:0007165">
    <property type="term" value="P:signal transduction"/>
    <property type="evidence" value="ECO:0007669"/>
    <property type="project" value="InterPro"/>
</dbReference>
<dbReference type="InterPro" id="IPR039315">
    <property type="entry name" value="CheW"/>
</dbReference>